<feature type="transmembrane region" description="Helical" evidence="5">
    <location>
        <begin position="174"/>
        <end position="191"/>
    </location>
</feature>
<accession>A0A5C8M2R7</accession>
<evidence type="ECO:0000259" key="6">
    <source>
        <dbReference type="Pfam" id="PF13515"/>
    </source>
</evidence>
<reference evidence="7 8" key="1">
    <citation type="submission" date="2019-08" db="EMBL/GenBank/DDBJ databases">
        <title>Draft genome analysis of Rheinheimera tangshanensis isolated from the roots of fresh rice plants (Oryza sativa).</title>
        <authorList>
            <person name="Yu Q."/>
            <person name="Qi Y."/>
            <person name="Zhang H."/>
            <person name="Pu J."/>
        </authorList>
    </citation>
    <scope>NUCLEOTIDE SEQUENCE [LARGE SCALE GENOMIC DNA]</scope>
    <source>
        <strain evidence="7 8">JA3-B52</strain>
    </source>
</reference>
<comment type="subcellular location">
    <subcellularLocation>
        <location evidence="1">Membrane</location>
        <topology evidence="1">Multi-pass membrane protein</topology>
    </subcellularLocation>
</comment>
<dbReference type="Pfam" id="PF11168">
    <property type="entry name" value="DUF2955"/>
    <property type="match status" value="1"/>
</dbReference>
<sequence length="333" mass="36136">MFASTPFNKVLRLAFGASLGLLLAKLTNSDQWGVFFTISPVLLLGLIPRLTPFVVLQYLTANLLAGAMVLLYSWLGALSLVMTLLVFVYFLWLFRLMAKGALFVFAAIAIINGSIFLHFASYPSMDPGQMLGNALLAVLLALLIASSMIWLFPVSEQPMQLPPAKTAFEQQQQSLVAASLATLSFVTFQLLDLQDSLSAQASSILILLPMSFTGIVQAGIKRASGVLLGSAYAIVAQLVLYDNYQHLPLTMLAFFFGMLIFARAQQLEGPGSGVAFGGMTTMAIIFGQYLKPDQDLMYSALYRISSVGVAVVFTLLLATVLYLQLERKSPVSC</sequence>
<dbReference type="Proteomes" id="UP000321814">
    <property type="component" value="Unassembled WGS sequence"/>
</dbReference>
<feature type="transmembrane region" description="Helical" evidence="5">
    <location>
        <begin position="223"/>
        <end position="241"/>
    </location>
</feature>
<dbReference type="RefSeq" id="WP_147903489.1">
    <property type="nucleotide sequence ID" value="NZ_BAAAGC010000017.1"/>
</dbReference>
<dbReference type="InterPro" id="IPR049453">
    <property type="entry name" value="Memb_transporter_dom"/>
</dbReference>
<evidence type="ECO:0000256" key="2">
    <source>
        <dbReference type="ARBA" id="ARBA00022692"/>
    </source>
</evidence>
<dbReference type="EMBL" id="VRLR01000002">
    <property type="protein sequence ID" value="TXK82269.1"/>
    <property type="molecule type" value="Genomic_DNA"/>
</dbReference>
<evidence type="ECO:0000256" key="3">
    <source>
        <dbReference type="ARBA" id="ARBA00022989"/>
    </source>
</evidence>
<evidence type="ECO:0000256" key="5">
    <source>
        <dbReference type="SAM" id="Phobius"/>
    </source>
</evidence>
<feature type="transmembrane region" description="Helical" evidence="5">
    <location>
        <begin position="71"/>
        <end position="94"/>
    </location>
</feature>
<dbReference type="InterPro" id="IPR022604">
    <property type="entry name" value="DUF2955"/>
</dbReference>
<dbReference type="GO" id="GO:0016020">
    <property type="term" value="C:membrane"/>
    <property type="evidence" value="ECO:0007669"/>
    <property type="project" value="UniProtKB-SubCell"/>
</dbReference>
<feature type="transmembrane region" description="Helical" evidence="5">
    <location>
        <begin position="247"/>
        <end position="264"/>
    </location>
</feature>
<keyword evidence="8" id="KW-1185">Reference proteome</keyword>
<organism evidence="7 8">
    <name type="scientific">Rheinheimera tangshanensis</name>
    <dbReference type="NCBI Taxonomy" id="400153"/>
    <lineage>
        <taxon>Bacteria</taxon>
        <taxon>Pseudomonadati</taxon>
        <taxon>Pseudomonadota</taxon>
        <taxon>Gammaproteobacteria</taxon>
        <taxon>Chromatiales</taxon>
        <taxon>Chromatiaceae</taxon>
        <taxon>Rheinheimera</taxon>
    </lineage>
</organism>
<dbReference type="AlphaFoldDB" id="A0A5C8M2R7"/>
<keyword evidence="3 5" id="KW-1133">Transmembrane helix</keyword>
<feature type="domain" description="Integral membrane bound transporter" evidence="6">
    <location>
        <begin position="185"/>
        <end position="316"/>
    </location>
</feature>
<feature type="transmembrane region" description="Helical" evidence="5">
    <location>
        <begin position="134"/>
        <end position="153"/>
    </location>
</feature>
<evidence type="ECO:0000256" key="1">
    <source>
        <dbReference type="ARBA" id="ARBA00004141"/>
    </source>
</evidence>
<protein>
    <submittedName>
        <fullName evidence="7">DUF2955 domain-containing protein</fullName>
    </submittedName>
</protein>
<evidence type="ECO:0000313" key="7">
    <source>
        <dbReference type="EMBL" id="TXK82269.1"/>
    </source>
</evidence>
<keyword evidence="2 5" id="KW-0812">Transmembrane</keyword>
<feature type="transmembrane region" description="Helical" evidence="5">
    <location>
        <begin position="271"/>
        <end position="290"/>
    </location>
</feature>
<feature type="transmembrane region" description="Helical" evidence="5">
    <location>
        <begin position="101"/>
        <end position="122"/>
    </location>
</feature>
<evidence type="ECO:0000256" key="4">
    <source>
        <dbReference type="ARBA" id="ARBA00023136"/>
    </source>
</evidence>
<dbReference type="Pfam" id="PF13515">
    <property type="entry name" value="FUSC_2"/>
    <property type="match status" value="1"/>
</dbReference>
<comment type="caution">
    <text evidence="7">The sequence shown here is derived from an EMBL/GenBank/DDBJ whole genome shotgun (WGS) entry which is preliminary data.</text>
</comment>
<gene>
    <name evidence="7" type="ORF">FU839_05115</name>
</gene>
<keyword evidence="4 5" id="KW-0472">Membrane</keyword>
<dbReference type="OrthoDB" id="6799126at2"/>
<dbReference type="InterPro" id="IPR016926">
    <property type="entry name" value="UCP029594"/>
</dbReference>
<name>A0A5C8M2R7_9GAMM</name>
<dbReference type="PIRSF" id="PIRSF029594">
    <property type="entry name" value="UCP029594"/>
    <property type="match status" value="1"/>
</dbReference>
<feature type="transmembrane region" description="Helical" evidence="5">
    <location>
        <begin position="197"/>
        <end position="216"/>
    </location>
</feature>
<proteinExistence type="predicted"/>
<evidence type="ECO:0000313" key="8">
    <source>
        <dbReference type="Proteomes" id="UP000321814"/>
    </source>
</evidence>
<feature type="transmembrane region" description="Helical" evidence="5">
    <location>
        <begin position="302"/>
        <end position="323"/>
    </location>
</feature>